<dbReference type="RefSeq" id="WP_114615423.1">
    <property type="nucleotide sequence ID" value="NZ_PPTO01000006.1"/>
</dbReference>
<dbReference type="AlphaFoldDB" id="A0A369LI70"/>
<dbReference type="SUPFAM" id="SSF161098">
    <property type="entry name" value="MetI-like"/>
    <property type="match status" value="1"/>
</dbReference>
<feature type="domain" description="ABC transmembrane type-1" evidence="9">
    <location>
        <begin position="19"/>
        <end position="212"/>
    </location>
</feature>
<dbReference type="NCBIfam" id="NF008049">
    <property type="entry name" value="PRK10782.1"/>
    <property type="match status" value="1"/>
</dbReference>
<dbReference type="CDD" id="cd06261">
    <property type="entry name" value="TM_PBP2"/>
    <property type="match status" value="1"/>
</dbReference>
<name>A0A369LI70_9ACTN</name>
<comment type="caution">
    <text evidence="10">The sequence shown here is derived from an EMBL/GenBank/DDBJ whole genome shotgun (WGS) entry which is preliminary data.</text>
</comment>
<dbReference type="InterPro" id="IPR000515">
    <property type="entry name" value="MetI-like"/>
</dbReference>
<feature type="transmembrane region" description="Helical" evidence="8">
    <location>
        <begin position="194"/>
        <end position="217"/>
    </location>
</feature>
<feature type="transmembrane region" description="Helical" evidence="8">
    <location>
        <begin position="58"/>
        <end position="82"/>
    </location>
</feature>
<protein>
    <submittedName>
        <fullName evidence="10">Metal ABC transporter permease</fullName>
    </submittedName>
</protein>
<comment type="similarity">
    <text evidence="2">Belongs to the binding-protein-dependent transport system permease family. CysTW subfamily.</text>
</comment>
<keyword evidence="6 8" id="KW-1133">Transmembrane helix</keyword>
<dbReference type="Pfam" id="PF00528">
    <property type="entry name" value="BPD_transp_1"/>
    <property type="match status" value="1"/>
</dbReference>
<keyword evidence="5 8" id="KW-0812">Transmembrane</keyword>
<keyword evidence="4" id="KW-1003">Cell membrane</keyword>
<organism evidence="10 11">
    <name type="scientific">Slackia isoflavoniconvertens</name>
    <dbReference type="NCBI Taxonomy" id="572010"/>
    <lineage>
        <taxon>Bacteria</taxon>
        <taxon>Bacillati</taxon>
        <taxon>Actinomycetota</taxon>
        <taxon>Coriobacteriia</taxon>
        <taxon>Eggerthellales</taxon>
        <taxon>Eggerthellaceae</taxon>
        <taxon>Slackia</taxon>
    </lineage>
</organism>
<evidence type="ECO:0000256" key="1">
    <source>
        <dbReference type="ARBA" id="ARBA00004651"/>
    </source>
</evidence>
<reference evidence="10 11" key="1">
    <citation type="journal article" date="2018" name="Elife">
        <title>Discovery and characterization of a prevalent human gut bacterial enzyme sufficient for the inactivation of a family of plant toxins.</title>
        <authorList>
            <person name="Koppel N."/>
            <person name="Bisanz J.E."/>
            <person name="Pandelia M.E."/>
            <person name="Turnbaugh P.J."/>
            <person name="Balskus E.P."/>
        </authorList>
    </citation>
    <scope>NUCLEOTIDE SEQUENCE [LARGE SCALE GENOMIC DNA]</scope>
    <source>
        <strain evidence="10 11">OB21 GAM31</strain>
    </source>
</reference>
<evidence type="ECO:0000256" key="3">
    <source>
        <dbReference type="ARBA" id="ARBA00022448"/>
    </source>
</evidence>
<dbReference type="InterPro" id="IPR035906">
    <property type="entry name" value="MetI-like_sf"/>
</dbReference>
<evidence type="ECO:0000256" key="7">
    <source>
        <dbReference type="ARBA" id="ARBA00023136"/>
    </source>
</evidence>
<proteinExistence type="inferred from homology"/>
<evidence type="ECO:0000256" key="5">
    <source>
        <dbReference type="ARBA" id="ARBA00022692"/>
    </source>
</evidence>
<dbReference type="Gene3D" id="1.10.3720.10">
    <property type="entry name" value="MetI-like"/>
    <property type="match status" value="1"/>
</dbReference>
<evidence type="ECO:0000259" key="9">
    <source>
        <dbReference type="PROSITE" id="PS50928"/>
    </source>
</evidence>
<evidence type="ECO:0000313" key="11">
    <source>
        <dbReference type="Proteomes" id="UP000253975"/>
    </source>
</evidence>
<dbReference type="Proteomes" id="UP000253975">
    <property type="component" value="Unassembled WGS sequence"/>
</dbReference>
<keyword evidence="7 8" id="KW-0472">Membrane</keyword>
<dbReference type="FunFam" id="1.10.3720.10:FF:000002">
    <property type="entry name" value="D-methionine ABC transporter permease MetI"/>
    <property type="match status" value="1"/>
</dbReference>
<evidence type="ECO:0000256" key="6">
    <source>
        <dbReference type="ARBA" id="ARBA00022989"/>
    </source>
</evidence>
<dbReference type="PROSITE" id="PS50928">
    <property type="entry name" value="ABC_TM1"/>
    <property type="match status" value="1"/>
</dbReference>
<dbReference type="PANTHER" id="PTHR30450:SF1">
    <property type="entry name" value="D-METHIONINE TRANSPORT SYSTEM PERMEASE PROTEIN METI-RELATED"/>
    <property type="match status" value="1"/>
</dbReference>
<feature type="transmembrane region" description="Helical" evidence="8">
    <location>
        <begin position="88"/>
        <end position="111"/>
    </location>
</feature>
<dbReference type="InterPro" id="IPR051322">
    <property type="entry name" value="AA_ABC_Transporter_Permease"/>
</dbReference>
<feature type="transmembrane region" description="Helical" evidence="8">
    <location>
        <begin position="152"/>
        <end position="174"/>
    </location>
</feature>
<dbReference type="EMBL" id="PPTO01000006">
    <property type="protein sequence ID" value="RDB59030.1"/>
    <property type="molecule type" value="Genomic_DNA"/>
</dbReference>
<evidence type="ECO:0000256" key="2">
    <source>
        <dbReference type="ARBA" id="ARBA00007069"/>
    </source>
</evidence>
<comment type="subcellular location">
    <subcellularLocation>
        <location evidence="1 8">Cell membrane</location>
        <topology evidence="1 8">Multi-pass membrane protein</topology>
    </subcellularLocation>
</comment>
<evidence type="ECO:0000256" key="4">
    <source>
        <dbReference type="ARBA" id="ARBA00022475"/>
    </source>
</evidence>
<evidence type="ECO:0000313" key="10">
    <source>
        <dbReference type="EMBL" id="RDB59030.1"/>
    </source>
</evidence>
<evidence type="ECO:0000256" key="8">
    <source>
        <dbReference type="RuleBase" id="RU363032"/>
    </source>
</evidence>
<keyword evidence="3 8" id="KW-0813">Transport</keyword>
<dbReference type="PANTHER" id="PTHR30450">
    <property type="entry name" value="ABC TRANSPORTER PERMEASE"/>
    <property type="match status" value="1"/>
</dbReference>
<dbReference type="GO" id="GO:0048473">
    <property type="term" value="P:D-methionine transmembrane transport"/>
    <property type="evidence" value="ECO:0007669"/>
    <property type="project" value="TreeGrafter"/>
</dbReference>
<accession>A0A369LI70</accession>
<gene>
    <name evidence="10" type="ORF">C1881_04960</name>
</gene>
<dbReference type="GO" id="GO:0005886">
    <property type="term" value="C:plasma membrane"/>
    <property type="evidence" value="ECO:0007669"/>
    <property type="project" value="UniProtKB-SubCell"/>
</dbReference>
<sequence>MEAINTFIAQYGALMAQGTWDAIVMTVLSTLFAYVIGIPVGVLLVLTEPGGLHPHRIFNSVLGWIVNIMRSIPFIILIVFMIPFTRAIVGTSLGVGAAIVPLTVSAAPFVARMVEQSLAEIDGGLVEAAQSFGASTWQIISKVLLPESMPSLVRGLSITFITLFGFVAMAGTVGAGGIGDIAIRYGYQRYQDDVMVVAIVLCVIIVQIAQSICSAIARKIDHRVR</sequence>
<feature type="transmembrane region" description="Helical" evidence="8">
    <location>
        <begin position="22"/>
        <end position="46"/>
    </location>
</feature>